<dbReference type="InterPro" id="IPR035319">
    <property type="entry name" value="DUF5378"/>
</dbReference>
<sequence length="322" mass="37895">MGSGFNWLGLLLRIVTVLSVTTMILFHYFVTLKYNRVYRVINSYWFSIVISIIWLIYFIVVRWSGDIKVLIDQPLSWSQWKSNDYYNYSYSISRVFLLDLCPMIGLVLPIFLIVDKTKNMAKILCPFSIIGSIITIFFVVSTDKDISGNFWKYIFIGTYPNVLIFLLHYINLLFAVFVLLTSKQFTKWSMVSMILFMLIYFGYISIFINFFGVGFNTTGLSKNDWFNSIDSSYSEYGSVYNLLPIGFPSAPIFWFTLATIVAYLFIYIKNITTKDINKKYNRSKRWYSEIDYLNIILLPIEIKLDKFFDKFKLKLTKKQISN</sequence>
<dbReference type="Pfam" id="PF17349">
    <property type="entry name" value="DUF5378"/>
    <property type="match status" value="1"/>
</dbReference>
<proteinExistence type="predicted"/>
<dbReference type="EMBL" id="CP033512">
    <property type="protein sequence ID" value="QHG89532.1"/>
    <property type="molecule type" value="Genomic_DNA"/>
</dbReference>
<gene>
    <name evidence="1" type="ORF">EER00_01285</name>
</gene>
<organism evidence="1 2">
    <name type="scientific">Malacoplasma iowae 695</name>
    <dbReference type="NCBI Taxonomy" id="1048830"/>
    <lineage>
        <taxon>Bacteria</taxon>
        <taxon>Bacillati</taxon>
        <taxon>Mycoplasmatota</taxon>
        <taxon>Mycoplasmoidales</taxon>
        <taxon>Mycoplasmoidaceae</taxon>
        <taxon>Malacoplasma</taxon>
    </lineage>
</organism>
<dbReference type="KEGG" id="miw:EER00_01285"/>
<dbReference type="OrthoDB" id="404003at2"/>
<dbReference type="RefSeq" id="WP_004025315.1">
    <property type="nucleotide sequence ID" value="NZ_AGFP01000056.1"/>
</dbReference>
<name>A0A6P1LM07_MALIO</name>
<protein>
    <submittedName>
        <fullName evidence="1">DUF5378 domain-containing protein</fullName>
    </submittedName>
</protein>
<dbReference type="Proteomes" id="UP000464283">
    <property type="component" value="Chromosome"/>
</dbReference>
<reference evidence="2" key="1">
    <citation type="submission" date="2018-11" db="EMBL/GenBank/DDBJ databases">
        <title>The first complete genome sequence of Mycoplasma iowae strain 695.</title>
        <authorList>
            <person name="Ghanem M."/>
            <person name="El-Gazzar M."/>
        </authorList>
    </citation>
    <scope>NUCLEOTIDE SEQUENCE [LARGE SCALE GENOMIC DNA]</scope>
    <source>
        <strain evidence="2">695</strain>
    </source>
</reference>
<accession>A0A6P1LM07</accession>
<dbReference type="GeneID" id="96866812"/>
<evidence type="ECO:0000313" key="1">
    <source>
        <dbReference type="EMBL" id="QHG89532.1"/>
    </source>
</evidence>
<evidence type="ECO:0000313" key="2">
    <source>
        <dbReference type="Proteomes" id="UP000464283"/>
    </source>
</evidence>
<dbReference type="AlphaFoldDB" id="A0A6P1LM07"/>